<dbReference type="Proteomes" id="UP000286415">
    <property type="component" value="Unassembled WGS sequence"/>
</dbReference>
<sequence>MHRPYLGEGEMAQWTERKFTDRKVPGLNPTSASRLPLSRLGQIGSFPALVLILVAWKLGTERVLQMNPGVCKNVWYGNTRVKTNNRRKDKQC</sequence>
<reference evidence="1 2" key="2">
    <citation type="journal article" date="2021" name="Genomics">
        <title>High-quality reference genome for Clonorchis sinensis.</title>
        <authorList>
            <person name="Young N.D."/>
            <person name="Stroehlein A.J."/>
            <person name="Kinkar L."/>
            <person name="Wang T."/>
            <person name="Sohn W.M."/>
            <person name="Chang B.C.H."/>
            <person name="Kaur P."/>
            <person name="Weisz D."/>
            <person name="Dudchenko O."/>
            <person name="Aiden E.L."/>
            <person name="Korhonen P.K."/>
            <person name="Gasser R.B."/>
        </authorList>
    </citation>
    <scope>NUCLEOTIDE SEQUENCE [LARGE SCALE GENOMIC DNA]</scope>
    <source>
        <strain evidence="1">Cs-k2</strain>
    </source>
</reference>
<dbReference type="AlphaFoldDB" id="A0A419Q5J6"/>
<name>A0A419Q5J6_CLOSI</name>
<evidence type="ECO:0000313" key="2">
    <source>
        <dbReference type="Proteomes" id="UP000286415"/>
    </source>
</evidence>
<dbReference type="InParanoid" id="A0A419Q5J6"/>
<organism evidence="1 2">
    <name type="scientific">Clonorchis sinensis</name>
    <name type="common">Chinese liver fluke</name>
    <dbReference type="NCBI Taxonomy" id="79923"/>
    <lineage>
        <taxon>Eukaryota</taxon>
        <taxon>Metazoa</taxon>
        <taxon>Spiralia</taxon>
        <taxon>Lophotrochozoa</taxon>
        <taxon>Platyhelminthes</taxon>
        <taxon>Trematoda</taxon>
        <taxon>Digenea</taxon>
        <taxon>Opisthorchiida</taxon>
        <taxon>Opisthorchiata</taxon>
        <taxon>Opisthorchiidae</taxon>
        <taxon>Clonorchis</taxon>
    </lineage>
</organism>
<keyword evidence="2" id="KW-1185">Reference proteome</keyword>
<gene>
    <name evidence="1" type="ORF">CSKR_111474</name>
</gene>
<protein>
    <submittedName>
        <fullName evidence="1">Uncharacterized protein</fullName>
    </submittedName>
</protein>
<comment type="caution">
    <text evidence="1">The sequence shown here is derived from an EMBL/GenBank/DDBJ whole genome shotgun (WGS) entry which is preliminary data.</text>
</comment>
<accession>A0A419Q5J6</accession>
<proteinExistence type="predicted"/>
<reference evidence="1 2" key="1">
    <citation type="journal article" date="2018" name="Biotechnol. Adv.">
        <title>Improved genomic resources and new bioinformatic workflow for the carcinogenic parasite Clonorchis sinensis: Biotechnological implications.</title>
        <authorList>
            <person name="Wang D."/>
            <person name="Korhonen P.K."/>
            <person name="Gasser R.B."/>
            <person name="Young N.D."/>
        </authorList>
    </citation>
    <scope>NUCLEOTIDE SEQUENCE [LARGE SCALE GENOMIC DNA]</scope>
    <source>
        <strain evidence="1">Cs-k2</strain>
    </source>
</reference>
<evidence type="ECO:0000313" key="1">
    <source>
        <dbReference type="EMBL" id="KAG5442127.1"/>
    </source>
</evidence>
<dbReference type="EMBL" id="NIRI02000076">
    <property type="protein sequence ID" value="KAG5442127.1"/>
    <property type="molecule type" value="Genomic_DNA"/>
</dbReference>